<gene>
    <name evidence="1" type="ORF">SYK_24460</name>
</gene>
<evidence type="ECO:0008006" key="3">
    <source>
        <dbReference type="Google" id="ProtNLM"/>
    </source>
</evidence>
<dbReference type="SUPFAM" id="SSF53756">
    <property type="entry name" value="UDP-Glycosyltransferase/glycogen phosphorylase"/>
    <property type="match status" value="1"/>
</dbReference>
<dbReference type="InterPro" id="IPR043148">
    <property type="entry name" value="TagF_C"/>
</dbReference>
<dbReference type="RefSeq" id="WP_281760592.1">
    <property type="nucleotide sequence ID" value="NZ_AP026709.1"/>
</dbReference>
<sequence>MTDNEAVDILAEIEREMDVTNLLFRGMRVWPLIRQRLWANFLNPYLHSLSLPKESRREVRFDLSEETLHLLQQAGPKDVVFISRPQDNNELLRGKRYNRFVDPLMEILPEELSGIKLEMDEEQDDTDSDIPSLSIMGEMKVSGPFPEENITGFKRLNRILSRICSLQLDQDIIIKDALVARAYADMYGIFLDKLQPKAVMLVCYYHVPMNGLALACRERGIVCVDLQHGRQGRFHGAYTHWTVFPKYGWEFCASHFWCWGEPTEADMKRHLPKGKEGLPQFVVGGYPWLGMCANGDALDQKAETRQVEELVQGRTAILVTLQLLWEDMIEEIGRAIQISPPDWIWLIRMHPKQIEKIDEVKKQLSSVSGCYEIEAASSLPLYLLLKKSCCHVTSFSTCCFEALHFDVPTVLSGESGAILYKEYVDDGTFLHAMTGEQIQKNVARMETVKECSGMDCIETSSHIAIKAIETILSQKIVKFVPFKVTGE</sequence>
<keyword evidence="2" id="KW-1185">Reference proteome</keyword>
<organism evidence="1 2">
    <name type="scientific">Pseudodesulfovibrio nedwellii</name>
    <dbReference type="NCBI Taxonomy" id="2973072"/>
    <lineage>
        <taxon>Bacteria</taxon>
        <taxon>Pseudomonadati</taxon>
        <taxon>Thermodesulfobacteriota</taxon>
        <taxon>Desulfovibrionia</taxon>
        <taxon>Desulfovibrionales</taxon>
        <taxon>Desulfovibrionaceae</taxon>
    </lineage>
</organism>
<reference evidence="1 2" key="1">
    <citation type="submission" date="2022-08" db="EMBL/GenBank/DDBJ databases">
        <title>Genome Sequence of the sulphate-reducing bacterium, Pseudodesulfovibrio sp. SYK.</title>
        <authorList>
            <person name="Kondo R."/>
            <person name="Kataoka T."/>
        </authorList>
    </citation>
    <scope>NUCLEOTIDE SEQUENCE [LARGE SCALE GENOMIC DNA]</scope>
    <source>
        <strain evidence="1 2">SYK</strain>
    </source>
</reference>
<dbReference type="Gene3D" id="3.40.50.12580">
    <property type="match status" value="1"/>
</dbReference>
<evidence type="ECO:0000313" key="1">
    <source>
        <dbReference type="EMBL" id="BDQ38086.1"/>
    </source>
</evidence>
<dbReference type="Proteomes" id="UP001317742">
    <property type="component" value="Chromosome"/>
</dbReference>
<evidence type="ECO:0000313" key="2">
    <source>
        <dbReference type="Proteomes" id="UP001317742"/>
    </source>
</evidence>
<protein>
    <recommendedName>
        <fullName evidence="3">Capsule polysaccharide biosynthesis protein</fullName>
    </recommendedName>
</protein>
<accession>A0ABN6S7I9</accession>
<dbReference type="EMBL" id="AP026709">
    <property type="protein sequence ID" value="BDQ38086.1"/>
    <property type="molecule type" value="Genomic_DNA"/>
</dbReference>
<name>A0ABN6S7I9_9BACT</name>
<proteinExistence type="predicted"/>